<name>A0A9P5CSA6_CRYP1</name>
<dbReference type="RefSeq" id="XP_040780375.1">
    <property type="nucleotide sequence ID" value="XM_040915936.1"/>
</dbReference>
<dbReference type="InterPro" id="IPR000719">
    <property type="entry name" value="Prot_kinase_dom"/>
</dbReference>
<dbReference type="OrthoDB" id="5979581at2759"/>
<feature type="non-terminal residue" evidence="7">
    <location>
        <position position="180"/>
    </location>
</feature>
<comment type="caution">
    <text evidence="7">The sequence shown here is derived from an EMBL/GenBank/DDBJ whole genome shotgun (WGS) entry which is preliminary data.</text>
</comment>
<dbReference type="InterPro" id="IPR051175">
    <property type="entry name" value="CLK_kinases"/>
</dbReference>
<organism evidence="7 8">
    <name type="scientific">Cryphonectria parasitica (strain ATCC 38755 / EP155)</name>
    <dbReference type="NCBI Taxonomy" id="660469"/>
    <lineage>
        <taxon>Eukaryota</taxon>
        <taxon>Fungi</taxon>
        <taxon>Dikarya</taxon>
        <taxon>Ascomycota</taxon>
        <taxon>Pezizomycotina</taxon>
        <taxon>Sordariomycetes</taxon>
        <taxon>Sordariomycetidae</taxon>
        <taxon>Diaporthales</taxon>
        <taxon>Cryphonectriaceae</taxon>
        <taxon>Cryphonectria-Endothia species complex</taxon>
        <taxon>Cryphonectria</taxon>
    </lineage>
</organism>
<dbReference type="PANTHER" id="PTHR45646:SF11">
    <property type="entry name" value="SERINE_THREONINE-PROTEIN KINASE DOA"/>
    <property type="match status" value="1"/>
</dbReference>
<evidence type="ECO:0000313" key="7">
    <source>
        <dbReference type="EMBL" id="KAF3769414.1"/>
    </source>
</evidence>
<dbReference type="SUPFAM" id="SSF56112">
    <property type="entry name" value="Protein kinase-like (PK-like)"/>
    <property type="match status" value="1"/>
</dbReference>
<evidence type="ECO:0000256" key="4">
    <source>
        <dbReference type="ARBA" id="ARBA00022777"/>
    </source>
</evidence>
<dbReference type="Gene3D" id="1.10.510.10">
    <property type="entry name" value="Transferase(Phosphotransferase) domain 1"/>
    <property type="match status" value="1"/>
</dbReference>
<dbReference type="Pfam" id="PF00069">
    <property type="entry name" value="Pkinase"/>
    <property type="match status" value="1"/>
</dbReference>
<evidence type="ECO:0000259" key="6">
    <source>
        <dbReference type="PROSITE" id="PS50011"/>
    </source>
</evidence>
<keyword evidence="8" id="KW-1185">Reference proteome</keyword>
<keyword evidence="3" id="KW-0547">Nucleotide-binding</keyword>
<keyword evidence="2" id="KW-0808">Transferase</keyword>
<dbReference type="GeneID" id="63833065"/>
<evidence type="ECO:0000313" key="8">
    <source>
        <dbReference type="Proteomes" id="UP000803844"/>
    </source>
</evidence>
<reference evidence="7" key="1">
    <citation type="journal article" date="2020" name="Phytopathology">
        <title>Genome sequence of the chestnut blight fungus Cryphonectria parasitica EP155: A fundamental resource for an archetypical invasive plant pathogen.</title>
        <authorList>
            <person name="Crouch J.A."/>
            <person name="Dawe A."/>
            <person name="Aerts A."/>
            <person name="Barry K."/>
            <person name="Churchill A.C.L."/>
            <person name="Grimwood J."/>
            <person name="Hillman B."/>
            <person name="Milgroom M.G."/>
            <person name="Pangilinan J."/>
            <person name="Smith M."/>
            <person name="Salamov A."/>
            <person name="Schmutz J."/>
            <person name="Yadav J."/>
            <person name="Grigoriev I.V."/>
            <person name="Nuss D."/>
        </authorList>
    </citation>
    <scope>NUCLEOTIDE SEQUENCE</scope>
    <source>
        <strain evidence="7">EP155</strain>
    </source>
</reference>
<sequence length="180" mass="21058">YLTDQICVIDMGESFQISSPPEDLGIPENYLPPEFLLDEEIAIGPACDIWALGCTLFEIREQIPLFYMIFDKDELLAEMVRFFGKPPQMWWDKWQARHNFFDEQGTWLQNQSDQEEWSLEVALSKPLEVFQPGGSLTGTAKKTLIMSKVEQELMADILYKLFCYDPEKRLRVEEIVAHKW</sequence>
<dbReference type="GO" id="GO:0005634">
    <property type="term" value="C:nucleus"/>
    <property type="evidence" value="ECO:0007669"/>
    <property type="project" value="TreeGrafter"/>
</dbReference>
<evidence type="ECO:0000256" key="2">
    <source>
        <dbReference type="ARBA" id="ARBA00022679"/>
    </source>
</evidence>
<dbReference type="AlphaFoldDB" id="A0A9P5CSA6"/>
<evidence type="ECO:0000256" key="1">
    <source>
        <dbReference type="ARBA" id="ARBA00022527"/>
    </source>
</evidence>
<dbReference type="PANTHER" id="PTHR45646">
    <property type="entry name" value="SERINE/THREONINE-PROTEIN KINASE DOA-RELATED"/>
    <property type="match status" value="1"/>
</dbReference>
<dbReference type="GO" id="GO:0005524">
    <property type="term" value="F:ATP binding"/>
    <property type="evidence" value="ECO:0007669"/>
    <property type="project" value="UniProtKB-KW"/>
</dbReference>
<evidence type="ECO:0000256" key="3">
    <source>
        <dbReference type="ARBA" id="ARBA00022741"/>
    </source>
</evidence>
<dbReference type="InterPro" id="IPR011009">
    <property type="entry name" value="Kinase-like_dom_sf"/>
</dbReference>
<evidence type="ECO:0000256" key="5">
    <source>
        <dbReference type="ARBA" id="ARBA00022840"/>
    </source>
</evidence>
<accession>A0A9P5CSA6</accession>
<dbReference type="GO" id="GO:0004674">
    <property type="term" value="F:protein serine/threonine kinase activity"/>
    <property type="evidence" value="ECO:0007669"/>
    <property type="project" value="UniProtKB-KW"/>
</dbReference>
<protein>
    <submittedName>
        <fullName evidence="7">Kinase-like protein</fullName>
    </submittedName>
</protein>
<dbReference type="PROSITE" id="PS50011">
    <property type="entry name" value="PROTEIN_KINASE_DOM"/>
    <property type="match status" value="1"/>
</dbReference>
<feature type="domain" description="Protein kinase" evidence="6">
    <location>
        <begin position="1"/>
        <end position="180"/>
    </location>
</feature>
<dbReference type="Proteomes" id="UP000803844">
    <property type="component" value="Unassembled WGS sequence"/>
</dbReference>
<gene>
    <name evidence="7" type="ORF">M406DRAFT_233245</name>
</gene>
<feature type="non-terminal residue" evidence="7">
    <location>
        <position position="1"/>
    </location>
</feature>
<dbReference type="EMBL" id="MU032344">
    <property type="protein sequence ID" value="KAF3769414.1"/>
    <property type="molecule type" value="Genomic_DNA"/>
</dbReference>
<keyword evidence="4 7" id="KW-0418">Kinase</keyword>
<proteinExistence type="predicted"/>
<keyword evidence="5" id="KW-0067">ATP-binding</keyword>
<keyword evidence="1" id="KW-0723">Serine/threonine-protein kinase</keyword>